<dbReference type="Gene3D" id="1.10.1660.10">
    <property type="match status" value="1"/>
</dbReference>
<organism evidence="6 7">
    <name type="scientific">Paenibacillus helianthi</name>
    <dbReference type="NCBI Taxonomy" id="1349432"/>
    <lineage>
        <taxon>Bacteria</taxon>
        <taxon>Bacillati</taxon>
        <taxon>Bacillota</taxon>
        <taxon>Bacilli</taxon>
        <taxon>Bacillales</taxon>
        <taxon>Paenibacillaceae</taxon>
        <taxon>Paenibacillus</taxon>
    </lineage>
</organism>
<keyword evidence="7" id="KW-1185">Reference proteome</keyword>
<dbReference type="PRINTS" id="PR00040">
    <property type="entry name" value="HTHMERR"/>
</dbReference>
<gene>
    <name evidence="6" type="ORF">A3844_16120</name>
</gene>
<evidence type="ECO:0000256" key="1">
    <source>
        <dbReference type="ARBA" id="ARBA00022491"/>
    </source>
</evidence>
<dbReference type="PROSITE" id="PS50937">
    <property type="entry name" value="HTH_MERR_2"/>
    <property type="match status" value="1"/>
</dbReference>
<dbReference type="PANTHER" id="PTHR30204:SF69">
    <property type="entry name" value="MERR-FAMILY TRANSCRIPTIONAL REGULATOR"/>
    <property type="match status" value="1"/>
</dbReference>
<evidence type="ECO:0000256" key="3">
    <source>
        <dbReference type="ARBA" id="ARBA00023125"/>
    </source>
</evidence>
<keyword evidence="1" id="KW-0678">Repressor</keyword>
<keyword evidence="2" id="KW-0805">Transcription regulation</keyword>
<dbReference type="InterPro" id="IPR009061">
    <property type="entry name" value="DNA-bd_dom_put_sf"/>
</dbReference>
<dbReference type="Pfam" id="PF13411">
    <property type="entry name" value="MerR_1"/>
    <property type="match status" value="1"/>
</dbReference>
<evidence type="ECO:0000256" key="2">
    <source>
        <dbReference type="ARBA" id="ARBA00023015"/>
    </source>
</evidence>
<keyword evidence="4" id="KW-0804">Transcription</keyword>
<evidence type="ECO:0000259" key="5">
    <source>
        <dbReference type="PROSITE" id="PS50937"/>
    </source>
</evidence>
<evidence type="ECO:0000313" key="6">
    <source>
        <dbReference type="EMBL" id="OKP85458.1"/>
    </source>
</evidence>
<dbReference type="RefSeq" id="WP_074107967.1">
    <property type="nucleotide sequence ID" value="NZ_LVWI01000044.1"/>
</dbReference>
<evidence type="ECO:0000256" key="4">
    <source>
        <dbReference type="ARBA" id="ARBA00023163"/>
    </source>
</evidence>
<dbReference type="SUPFAM" id="SSF46955">
    <property type="entry name" value="Putative DNA-binding domain"/>
    <property type="match status" value="1"/>
</dbReference>
<dbReference type="InterPro" id="IPR000551">
    <property type="entry name" value="MerR-type_HTH_dom"/>
</dbReference>
<accession>A0ABX3EP41</accession>
<dbReference type="Proteomes" id="UP000186058">
    <property type="component" value="Unassembled WGS sequence"/>
</dbReference>
<proteinExistence type="predicted"/>
<dbReference type="PANTHER" id="PTHR30204">
    <property type="entry name" value="REDOX-CYCLING DRUG-SENSING TRANSCRIPTIONAL ACTIVATOR SOXR"/>
    <property type="match status" value="1"/>
</dbReference>
<reference evidence="6 7" key="1">
    <citation type="submission" date="2016-03" db="EMBL/GenBank/DDBJ databases">
        <authorList>
            <person name="Sant'Anna F.H."/>
            <person name="Ambrosini A."/>
            <person name="Souza R."/>
            <person name="Bach E."/>
            <person name="Fernandes G."/>
            <person name="Balsanelli E."/>
            <person name="Baura V.A."/>
            <person name="Souza E.M."/>
            <person name="Passaglia L."/>
        </authorList>
    </citation>
    <scope>NUCLEOTIDE SEQUENCE [LARGE SCALE GENOMIC DNA]</scope>
    <source>
        <strain evidence="6 7">P26E</strain>
    </source>
</reference>
<dbReference type="EMBL" id="LVWI01000044">
    <property type="protein sequence ID" value="OKP85458.1"/>
    <property type="molecule type" value="Genomic_DNA"/>
</dbReference>
<dbReference type="SMART" id="SM00422">
    <property type="entry name" value="HTH_MERR"/>
    <property type="match status" value="1"/>
</dbReference>
<name>A0ABX3EP41_9BACL</name>
<sequence>MKSEITISELAKLMNVSVHQIRYFEEKGVLLPSYTDGNQYRRYSIDQIYQLAHIMLLRKLGLPVQTVKECMTDFGPDEVRQMLQNSLEDTQSEILRLQQLEHFIGKVLHEHDDFSQDTTAYRVVRRESVNLRRWFELNEQSALQARQLAEYAKPALNLFEADIHYVYEGTGSAVLCTEVMEATETVDLVLAAGEYLCSPFQVSREDELAQQIVRFGEYAAEHAYISAGPLILIEKSYLSLFSQDKLHYELLQRMVSA</sequence>
<evidence type="ECO:0000313" key="7">
    <source>
        <dbReference type="Proteomes" id="UP000186058"/>
    </source>
</evidence>
<keyword evidence="3" id="KW-0238">DNA-binding</keyword>
<protein>
    <submittedName>
        <fullName evidence="6">Transcriptional regulator</fullName>
    </submittedName>
</protein>
<dbReference type="InterPro" id="IPR047057">
    <property type="entry name" value="MerR_fam"/>
</dbReference>
<feature type="domain" description="HTH merR-type" evidence="5">
    <location>
        <begin position="4"/>
        <end position="73"/>
    </location>
</feature>
<comment type="caution">
    <text evidence="6">The sequence shown here is derived from an EMBL/GenBank/DDBJ whole genome shotgun (WGS) entry which is preliminary data.</text>
</comment>